<protein>
    <submittedName>
        <fullName evidence="1">Uncharacterized protein</fullName>
    </submittedName>
</protein>
<dbReference type="InParanoid" id="B9R790"/>
<evidence type="ECO:0000313" key="1">
    <source>
        <dbReference type="EMBL" id="EEF52370.1"/>
    </source>
</evidence>
<accession>B9R790</accession>
<sequence>MAEVVLNQGGCHPHEKVESLRKAVRWKLMGDERWADHEVLSGQPGNVEEGPFGDLTVIFLL</sequence>
<keyword evidence="2" id="KW-1185">Reference proteome</keyword>
<dbReference type="AlphaFoldDB" id="B9R790"/>
<organism evidence="1 2">
    <name type="scientific">Ricinus communis</name>
    <name type="common">Castor bean</name>
    <dbReference type="NCBI Taxonomy" id="3988"/>
    <lineage>
        <taxon>Eukaryota</taxon>
        <taxon>Viridiplantae</taxon>
        <taxon>Streptophyta</taxon>
        <taxon>Embryophyta</taxon>
        <taxon>Tracheophyta</taxon>
        <taxon>Spermatophyta</taxon>
        <taxon>Magnoliopsida</taxon>
        <taxon>eudicotyledons</taxon>
        <taxon>Gunneridae</taxon>
        <taxon>Pentapetalae</taxon>
        <taxon>rosids</taxon>
        <taxon>fabids</taxon>
        <taxon>Malpighiales</taxon>
        <taxon>Euphorbiaceae</taxon>
        <taxon>Acalyphoideae</taxon>
        <taxon>Acalypheae</taxon>
        <taxon>Ricinus</taxon>
    </lineage>
</organism>
<dbReference type="Proteomes" id="UP000008311">
    <property type="component" value="Unassembled WGS sequence"/>
</dbReference>
<evidence type="ECO:0000313" key="2">
    <source>
        <dbReference type="Proteomes" id="UP000008311"/>
    </source>
</evidence>
<reference evidence="2" key="1">
    <citation type="journal article" date="2010" name="Nat. Biotechnol.">
        <title>Draft genome sequence of the oilseed species Ricinus communis.</title>
        <authorList>
            <person name="Chan A.P."/>
            <person name="Crabtree J."/>
            <person name="Zhao Q."/>
            <person name="Lorenzi H."/>
            <person name="Orvis J."/>
            <person name="Puiu D."/>
            <person name="Melake-Berhan A."/>
            <person name="Jones K.M."/>
            <person name="Redman J."/>
            <person name="Chen G."/>
            <person name="Cahoon E.B."/>
            <person name="Gedil M."/>
            <person name="Stanke M."/>
            <person name="Haas B.J."/>
            <person name="Wortman J.R."/>
            <person name="Fraser-Liggett C.M."/>
            <person name="Ravel J."/>
            <person name="Rabinowicz P.D."/>
        </authorList>
    </citation>
    <scope>NUCLEOTIDE SEQUENCE [LARGE SCALE GENOMIC DNA]</scope>
    <source>
        <strain evidence="2">cv. Hale</strain>
    </source>
</reference>
<dbReference type="EMBL" id="EQ973772">
    <property type="protein sequence ID" value="EEF52370.1"/>
    <property type="molecule type" value="Genomic_DNA"/>
</dbReference>
<proteinExistence type="predicted"/>
<gene>
    <name evidence="1" type="ORF">RCOM_1589600</name>
</gene>
<name>B9R790_RICCO</name>